<comment type="caution">
    <text evidence="1">The sequence shown here is derived from an EMBL/GenBank/DDBJ whole genome shotgun (WGS) entry which is preliminary data.</text>
</comment>
<sequence>MGRLCLLLVVTLSSLTCQVLCSGMFELKLQEFLNKKGIQGNSNCCPRGSAQSQHQQCECKTFFRVCLKHYQANVSPEPPCTYGGAVTPVLGSNSFQVPETNAESFTNPIRFPFGFTWPDKTGRGGGRVCGVGGGGGVFTKRSSPPTRRALHTDSLDDLATDNPERLISRTTTQRHLTVGEEWSKDMQTGGRTELRYAYRFLCDEHYYGEGCSVFCRPRDDAFGHFSCGERGEIICNSGWKGAYCTEPICLPGCDEEHGFCEKPGECKCRVGFSGRYCDDCIRYPGCLHGTCQQPWQCNCQEGWGGLFCNQDLNYCTHHKPCVNGATCTNTGQGSYTCSCLPGYSGANCEIEVNECSGNPCRNGGSCTDNDNGYKCTCPPGFYGKNCELSANTCADGPCFNGGRCADNPEGGYFCQCPMGYAGFNCEKKIDHCSSNPCLNAAECVDLVNSYMCQCLEGFSGLNCADSSSLSGNCLSFPCDNGGTCQEGVNGYTCTCPPGYTGENCSSPISRCHHNPCHNGATCHERGGRYVCACVPGYGGHNCQFLLPEVPKGQPVVDGPDRRYSSPESENVEDEEDDDSGFPWTAVCAGIFLVLVILIGCSVLVVFVRVKLQDRQSHHGDSVHSDSHETMNNLTTTNNCLRSDLGTKELGPMMTTSIKNNNKKADYHSDLAGSLGGLSGISGLNGSEKNGFKSRYSSVEYNLVHEVRSEELPLCKEEQREEPEVKCEMLDESHSEEQCRKRQISSASEMNQVEESPSCSEAKYQSSSELNNHAASELKYQSCSDIKYRSTCDVKYQSSSDVDYHNLSDNRYQCTNDTKYQSVYVMSDQKDECMIPDQFPVVGPHTALSSRAQLVSGRFYSCCLLLFPGIYRRTLSQGATEPVRQSQ</sequence>
<proteinExistence type="predicted"/>
<evidence type="ECO:0000313" key="1">
    <source>
        <dbReference type="EMBL" id="KAI4831131.1"/>
    </source>
</evidence>
<accession>A0ACB9XUF2</accession>
<gene>
    <name evidence="1" type="ORF">KUCAC02_002727</name>
</gene>
<organism evidence="1 2">
    <name type="scientific">Chaenocephalus aceratus</name>
    <name type="common">Blackfin icefish</name>
    <name type="synonym">Chaenichthys aceratus</name>
    <dbReference type="NCBI Taxonomy" id="36190"/>
    <lineage>
        <taxon>Eukaryota</taxon>
        <taxon>Metazoa</taxon>
        <taxon>Chordata</taxon>
        <taxon>Craniata</taxon>
        <taxon>Vertebrata</taxon>
        <taxon>Euteleostomi</taxon>
        <taxon>Actinopterygii</taxon>
        <taxon>Neopterygii</taxon>
        <taxon>Teleostei</taxon>
        <taxon>Neoteleostei</taxon>
        <taxon>Acanthomorphata</taxon>
        <taxon>Eupercaria</taxon>
        <taxon>Perciformes</taxon>
        <taxon>Notothenioidei</taxon>
        <taxon>Channichthyidae</taxon>
        <taxon>Chaenocephalus</taxon>
    </lineage>
</organism>
<evidence type="ECO:0000313" key="2">
    <source>
        <dbReference type="Proteomes" id="UP001057452"/>
    </source>
</evidence>
<protein>
    <submittedName>
        <fullName evidence="1">Uncharacterized protein</fullName>
    </submittedName>
</protein>
<dbReference type="Proteomes" id="UP001057452">
    <property type="component" value="Chromosome 3"/>
</dbReference>
<keyword evidence="2" id="KW-1185">Reference proteome</keyword>
<reference evidence="1" key="1">
    <citation type="submission" date="2022-05" db="EMBL/GenBank/DDBJ databases">
        <title>Chromosome-level genome of Chaenocephalus aceratus.</title>
        <authorList>
            <person name="Park H."/>
        </authorList>
    </citation>
    <scope>NUCLEOTIDE SEQUENCE</scope>
    <source>
        <strain evidence="1">KU_202001</strain>
    </source>
</reference>
<name>A0ACB9XUF2_CHAAC</name>
<dbReference type="EMBL" id="CM043787">
    <property type="protein sequence ID" value="KAI4831131.1"/>
    <property type="molecule type" value="Genomic_DNA"/>
</dbReference>